<dbReference type="STRING" id="584787.GCA_001247655_00725"/>
<proteinExistence type="predicted"/>
<accession>A0A3N1P803</accession>
<dbReference type="EMBL" id="RJUL01000007">
    <property type="protein sequence ID" value="ROQ24199.1"/>
    <property type="molecule type" value="Genomic_DNA"/>
</dbReference>
<dbReference type="NCBIfam" id="NF046098">
    <property type="entry name" value="RSP_7527_fam"/>
    <property type="match status" value="1"/>
</dbReference>
<gene>
    <name evidence="1" type="ORF">EDC28_10780</name>
</gene>
<comment type="caution">
    <text evidence="1">The sequence shown here is derived from an EMBL/GenBank/DDBJ whole genome shotgun (WGS) entry which is preliminary data.</text>
</comment>
<organism evidence="1 2">
    <name type="scientific">Gallaecimonas pentaromativorans</name>
    <dbReference type="NCBI Taxonomy" id="584787"/>
    <lineage>
        <taxon>Bacteria</taxon>
        <taxon>Pseudomonadati</taxon>
        <taxon>Pseudomonadota</taxon>
        <taxon>Gammaproteobacteria</taxon>
        <taxon>Enterobacterales</taxon>
        <taxon>Gallaecimonadaceae</taxon>
        <taxon>Gallaecimonas</taxon>
    </lineage>
</organism>
<evidence type="ECO:0000313" key="2">
    <source>
        <dbReference type="Proteomes" id="UP000268033"/>
    </source>
</evidence>
<evidence type="ECO:0000313" key="1">
    <source>
        <dbReference type="EMBL" id="ROQ24199.1"/>
    </source>
</evidence>
<dbReference type="AlphaFoldDB" id="A0A3N1P803"/>
<dbReference type="RefSeq" id="WP_170164127.1">
    <property type="nucleotide sequence ID" value="NZ_RJUL01000007.1"/>
</dbReference>
<reference evidence="1 2" key="1">
    <citation type="submission" date="2018-11" db="EMBL/GenBank/DDBJ databases">
        <title>Genomic Encyclopedia of Type Strains, Phase IV (KMG-IV): sequencing the most valuable type-strain genomes for metagenomic binning, comparative biology and taxonomic classification.</title>
        <authorList>
            <person name="Goeker M."/>
        </authorList>
    </citation>
    <scope>NUCLEOTIDE SEQUENCE [LARGE SCALE GENOMIC DNA]</scope>
    <source>
        <strain evidence="1 2">DSM 21945</strain>
    </source>
</reference>
<protein>
    <submittedName>
        <fullName evidence="1">Uncharacterized protein</fullName>
    </submittedName>
</protein>
<name>A0A3N1P803_9GAMM</name>
<sequence length="58" mass="6764">MAQQHDLKLDPYGNIDVDYYVQQAKAQRRVYMAELNAAVKAKFKTLFRAKHRKVATSH</sequence>
<dbReference type="InterPro" id="IPR058227">
    <property type="entry name" value="RSP_7527-like"/>
</dbReference>
<dbReference type="Proteomes" id="UP000268033">
    <property type="component" value="Unassembled WGS sequence"/>
</dbReference>
<keyword evidence="2" id="KW-1185">Reference proteome</keyword>